<dbReference type="AlphaFoldDB" id="A0AA36N6Y4"/>
<name>A0AA36N6Y4_9DINO</name>
<protein>
    <submittedName>
        <fullName evidence="3">Uncharacterized protein</fullName>
    </submittedName>
</protein>
<feature type="compositionally biased region" description="Pro residues" evidence="2">
    <location>
        <begin position="248"/>
        <end position="264"/>
    </location>
</feature>
<dbReference type="EMBL" id="CAUJNA010003234">
    <property type="protein sequence ID" value="CAJ1396517.1"/>
    <property type="molecule type" value="Genomic_DNA"/>
</dbReference>
<feature type="region of interest" description="Disordered" evidence="2">
    <location>
        <begin position="89"/>
        <end position="290"/>
    </location>
</feature>
<evidence type="ECO:0000256" key="1">
    <source>
        <dbReference type="PROSITE-ProRule" id="PRU00339"/>
    </source>
</evidence>
<proteinExistence type="predicted"/>
<sequence>MVSPPSLSPRRPRFGDEEDRGRRNSGSIDRFRDSSRARQSSRPPEDRSRLSLSRRLSPSGSLDLSPKSSEAGTLSSQFAATAHLFESGLSLGLSPSGSALPRTPSRHRDDASDYSDDFEAPQARATTMRAPGIGVRPGTPPARPATPSQPARPAPAAPGAPAVPARPAPAAPGAPAVPARPAPAAPGAPSVPARPAPAAPGTPAVPARPAPAAPGAPAVPARPAPAAPGAPAVPARPAPAAPGAPAVPARPAPAAPGAPAPGAPAVPARPASAAPGAPAVPARPAPAAPGIAAAPAAPVIPGLPARQSPAAPALPVAPAVPMPAQPAAPAPIPAVAAVPAPPGSALTPPVPPSPYPEIPSVPGVPLPPPPPPPPDPAMVEAKQDDEALLQMLGDSPLRRRSRSLKTLRRGSRKLQVVVQHRRELCSAICEVLQLPDLVLDADVTVAGVRLKRGMQLVPPAAAGTGLARSKELLQRGLEKAVKLTFAWPDHLEDPHFMALPWKCPQCRFPYWVQAPEALSGISLLRSALPGVEQYVDGPARDLWALSGLARRESLTEHQLREMDNSFSAGKVQCSACAKRLTWSTVNCCLLCGLYVCHICIYRARADRRTLCCPAGPAEGKAGVYYSLLSSHLEGRFDLSPVLDFGSLERFLVEGSGCRLLQRKAGLLEPLRSHAECYGRAALLQAQAQQLQGEERLKLLHEARDALQQSMAMKAPGGLYKMETGVSADPRVWYLLGLVLCDLGSFEEARQVYRQALCRLPMYYFAHVVHFNLALLRSRQRDSGAAAASCSALLELRRCCRALRRQEGPGEACWICGRQVPEA</sequence>
<feature type="compositionally biased region" description="Low complexity" evidence="2">
    <location>
        <begin position="50"/>
        <end position="69"/>
    </location>
</feature>
<feature type="repeat" description="TPR" evidence="1">
    <location>
        <begin position="729"/>
        <end position="762"/>
    </location>
</feature>
<accession>A0AA36N6Y4</accession>
<evidence type="ECO:0000313" key="4">
    <source>
        <dbReference type="Proteomes" id="UP001178507"/>
    </source>
</evidence>
<keyword evidence="4" id="KW-1185">Reference proteome</keyword>
<feature type="compositionally biased region" description="Pro residues" evidence="2">
    <location>
        <begin position="359"/>
        <end position="376"/>
    </location>
</feature>
<comment type="caution">
    <text evidence="3">The sequence shown here is derived from an EMBL/GenBank/DDBJ whole genome shotgun (WGS) entry which is preliminary data.</text>
</comment>
<evidence type="ECO:0000256" key="2">
    <source>
        <dbReference type="SAM" id="MobiDB-lite"/>
    </source>
</evidence>
<reference evidence="3" key="1">
    <citation type="submission" date="2023-08" db="EMBL/GenBank/DDBJ databases">
        <authorList>
            <person name="Chen Y."/>
            <person name="Shah S."/>
            <person name="Dougan E. K."/>
            <person name="Thang M."/>
            <person name="Chan C."/>
        </authorList>
    </citation>
    <scope>NUCLEOTIDE SEQUENCE</scope>
</reference>
<feature type="compositionally biased region" description="Low complexity" evidence="2">
    <location>
        <begin position="265"/>
        <end position="280"/>
    </location>
</feature>
<gene>
    <name evidence="3" type="ORF">EVOR1521_LOCUS20739</name>
</gene>
<dbReference type="Gene3D" id="1.25.40.10">
    <property type="entry name" value="Tetratricopeptide repeat domain"/>
    <property type="match status" value="1"/>
</dbReference>
<dbReference type="Proteomes" id="UP001178507">
    <property type="component" value="Unassembled WGS sequence"/>
</dbReference>
<organism evidence="3 4">
    <name type="scientific">Effrenium voratum</name>
    <dbReference type="NCBI Taxonomy" id="2562239"/>
    <lineage>
        <taxon>Eukaryota</taxon>
        <taxon>Sar</taxon>
        <taxon>Alveolata</taxon>
        <taxon>Dinophyceae</taxon>
        <taxon>Suessiales</taxon>
        <taxon>Symbiodiniaceae</taxon>
        <taxon>Effrenium</taxon>
    </lineage>
</organism>
<dbReference type="SUPFAM" id="SSF48452">
    <property type="entry name" value="TPR-like"/>
    <property type="match status" value="1"/>
</dbReference>
<evidence type="ECO:0000313" key="3">
    <source>
        <dbReference type="EMBL" id="CAJ1396517.1"/>
    </source>
</evidence>
<dbReference type="PROSITE" id="PS50005">
    <property type="entry name" value="TPR"/>
    <property type="match status" value="1"/>
</dbReference>
<feature type="region of interest" description="Disordered" evidence="2">
    <location>
        <begin position="359"/>
        <end position="379"/>
    </location>
</feature>
<dbReference type="InterPro" id="IPR011990">
    <property type="entry name" value="TPR-like_helical_dom_sf"/>
</dbReference>
<keyword evidence="1" id="KW-0802">TPR repeat</keyword>
<feature type="compositionally biased region" description="Basic and acidic residues" evidence="2">
    <location>
        <begin position="13"/>
        <end position="22"/>
    </location>
</feature>
<feature type="region of interest" description="Disordered" evidence="2">
    <location>
        <begin position="1"/>
        <end position="73"/>
    </location>
</feature>
<dbReference type="InterPro" id="IPR019734">
    <property type="entry name" value="TPR_rpt"/>
</dbReference>
<feature type="compositionally biased region" description="Low complexity" evidence="2">
    <location>
        <begin position="89"/>
        <end position="98"/>
    </location>
</feature>